<dbReference type="AlphaFoldDB" id="A0A8H5MGC0"/>
<keyword evidence="3" id="KW-0812">Transmembrane</keyword>
<dbReference type="GO" id="GO:0005886">
    <property type="term" value="C:plasma membrane"/>
    <property type="evidence" value="ECO:0007669"/>
    <property type="project" value="TreeGrafter"/>
</dbReference>
<evidence type="ECO:0000313" key="8">
    <source>
        <dbReference type="EMBL" id="KAF5392706.1"/>
    </source>
</evidence>
<proteinExistence type="predicted"/>
<evidence type="ECO:0000256" key="1">
    <source>
        <dbReference type="ARBA" id="ARBA00004141"/>
    </source>
</evidence>
<comment type="subcellular location">
    <subcellularLocation>
        <location evidence="1">Membrane</location>
        <topology evidence="1">Multi-pass membrane protein</topology>
    </subcellularLocation>
</comment>
<organism evidence="8 9">
    <name type="scientific">Collybiopsis confluens</name>
    <dbReference type="NCBI Taxonomy" id="2823264"/>
    <lineage>
        <taxon>Eukaryota</taxon>
        <taxon>Fungi</taxon>
        <taxon>Dikarya</taxon>
        <taxon>Basidiomycota</taxon>
        <taxon>Agaricomycotina</taxon>
        <taxon>Agaricomycetes</taxon>
        <taxon>Agaricomycetidae</taxon>
        <taxon>Agaricales</taxon>
        <taxon>Marasmiineae</taxon>
        <taxon>Omphalotaceae</taxon>
        <taxon>Collybiopsis</taxon>
    </lineage>
</organism>
<sequence>MSNARVGSPTSSVEHILRMQSTAPSREQFPEQEVTFLDPNAWWRVRKYIREPAAEFAGAMLLFIFGCGVNCQVNLSGNTGASSPKGDYTSICLGWAAGIALGVWRKVPATRGIVGAGVGYANYFHAIDIVEGGHGIRTLATASNFGPFAASRFKTSTEENPYILLIQAAYETNVSAFFDEFFITAILLIRHTRRYG</sequence>
<protein>
    <submittedName>
        <fullName evidence="8">Uncharacterized protein</fullName>
    </submittedName>
</protein>
<keyword evidence="6" id="KW-0472">Membrane</keyword>
<dbReference type="SUPFAM" id="SSF81338">
    <property type="entry name" value="Aquaporin-like"/>
    <property type="match status" value="1"/>
</dbReference>
<dbReference type="InterPro" id="IPR050363">
    <property type="entry name" value="MIP/Aquaporin"/>
</dbReference>
<name>A0A8H5MGC0_9AGAR</name>
<dbReference type="Proteomes" id="UP000518752">
    <property type="component" value="Unassembled WGS sequence"/>
</dbReference>
<dbReference type="EMBL" id="JAACJN010000004">
    <property type="protein sequence ID" value="KAF5392706.1"/>
    <property type="molecule type" value="Genomic_DNA"/>
</dbReference>
<evidence type="ECO:0000256" key="6">
    <source>
        <dbReference type="ARBA" id="ARBA00023136"/>
    </source>
</evidence>
<keyword evidence="5" id="KW-1133">Transmembrane helix</keyword>
<dbReference type="InterPro" id="IPR023271">
    <property type="entry name" value="Aquaporin-like"/>
</dbReference>
<dbReference type="PANTHER" id="PTHR43829">
    <property type="entry name" value="AQUAPORIN OR AQUAGLYCEROPORIN RELATED"/>
    <property type="match status" value="1"/>
</dbReference>
<dbReference type="PANTHER" id="PTHR43829:SF9">
    <property type="entry name" value="AQUAPORIN-9"/>
    <property type="match status" value="1"/>
</dbReference>
<gene>
    <name evidence="8" type="ORF">D9757_000974</name>
</gene>
<dbReference type="Gene3D" id="1.20.1080.10">
    <property type="entry name" value="Glycerol uptake facilitator protein"/>
    <property type="match status" value="1"/>
</dbReference>
<dbReference type="GO" id="GO:0015250">
    <property type="term" value="F:water channel activity"/>
    <property type="evidence" value="ECO:0007669"/>
    <property type="project" value="TreeGrafter"/>
</dbReference>
<comment type="catalytic activity">
    <reaction evidence="7">
        <text>H2O(in) = H2O(out)</text>
        <dbReference type="Rhea" id="RHEA:29667"/>
        <dbReference type="ChEBI" id="CHEBI:15377"/>
    </reaction>
</comment>
<keyword evidence="9" id="KW-1185">Reference proteome</keyword>
<reference evidence="8 9" key="1">
    <citation type="journal article" date="2020" name="ISME J.">
        <title>Uncovering the hidden diversity of litter-decomposition mechanisms in mushroom-forming fungi.</title>
        <authorList>
            <person name="Floudas D."/>
            <person name="Bentzer J."/>
            <person name="Ahren D."/>
            <person name="Johansson T."/>
            <person name="Persson P."/>
            <person name="Tunlid A."/>
        </authorList>
    </citation>
    <scope>NUCLEOTIDE SEQUENCE [LARGE SCALE GENOMIC DNA]</scope>
    <source>
        <strain evidence="8 9">CBS 406.79</strain>
    </source>
</reference>
<evidence type="ECO:0000256" key="5">
    <source>
        <dbReference type="ARBA" id="ARBA00022989"/>
    </source>
</evidence>
<evidence type="ECO:0000256" key="2">
    <source>
        <dbReference type="ARBA" id="ARBA00022448"/>
    </source>
</evidence>
<dbReference type="GO" id="GO:0015254">
    <property type="term" value="F:glycerol channel activity"/>
    <property type="evidence" value="ECO:0007669"/>
    <property type="project" value="TreeGrafter"/>
</dbReference>
<evidence type="ECO:0000256" key="3">
    <source>
        <dbReference type="ARBA" id="ARBA00022692"/>
    </source>
</evidence>
<dbReference type="OrthoDB" id="3222at2759"/>
<evidence type="ECO:0000256" key="7">
    <source>
        <dbReference type="ARBA" id="ARBA00034651"/>
    </source>
</evidence>
<accession>A0A8H5MGC0</accession>
<evidence type="ECO:0000313" key="9">
    <source>
        <dbReference type="Proteomes" id="UP000518752"/>
    </source>
</evidence>
<evidence type="ECO:0000256" key="4">
    <source>
        <dbReference type="ARBA" id="ARBA00022737"/>
    </source>
</evidence>
<keyword evidence="2" id="KW-0813">Transport</keyword>
<keyword evidence="4" id="KW-0677">Repeat</keyword>
<comment type="caution">
    <text evidence="8">The sequence shown here is derived from an EMBL/GenBank/DDBJ whole genome shotgun (WGS) entry which is preliminary data.</text>
</comment>